<gene>
    <name evidence="2" type="ORF">BDU57DRAFT_541464</name>
</gene>
<evidence type="ECO:0000313" key="3">
    <source>
        <dbReference type="Proteomes" id="UP000800096"/>
    </source>
</evidence>
<keyword evidence="1" id="KW-1133">Transmembrane helix</keyword>
<dbReference type="EMBL" id="ML979139">
    <property type="protein sequence ID" value="KAF1912732.1"/>
    <property type="molecule type" value="Genomic_DNA"/>
</dbReference>
<sequence>MDGLGSSASGGISATAIGLIVGLGIVPVIILIWVVSWLFWCYPYNRSCCCTRRKKKQVDEEIYGHGHQTGRSVDSFHAKAAYPMPGPERASINYGSEFGNWTGSNADGYGNNRLAKTDARLSLNTVNSTNTMHYTQEPKPFV</sequence>
<keyword evidence="3" id="KW-1185">Reference proteome</keyword>
<accession>A0A6A5QBJ4</accession>
<name>A0A6A5QBJ4_AMPQU</name>
<proteinExistence type="predicted"/>
<reference evidence="2" key="1">
    <citation type="journal article" date="2020" name="Stud. Mycol.">
        <title>101 Dothideomycetes genomes: a test case for predicting lifestyles and emergence of pathogens.</title>
        <authorList>
            <person name="Haridas S."/>
            <person name="Albert R."/>
            <person name="Binder M."/>
            <person name="Bloem J."/>
            <person name="Labutti K."/>
            <person name="Salamov A."/>
            <person name="Andreopoulos B."/>
            <person name="Baker S."/>
            <person name="Barry K."/>
            <person name="Bills G."/>
            <person name="Bluhm B."/>
            <person name="Cannon C."/>
            <person name="Castanera R."/>
            <person name="Culley D."/>
            <person name="Daum C."/>
            <person name="Ezra D."/>
            <person name="Gonzalez J."/>
            <person name="Henrissat B."/>
            <person name="Kuo A."/>
            <person name="Liang C."/>
            <person name="Lipzen A."/>
            <person name="Lutzoni F."/>
            <person name="Magnuson J."/>
            <person name="Mondo S."/>
            <person name="Nolan M."/>
            <person name="Ohm R."/>
            <person name="Pangilinan J."/>
            <person name="Park H.-J."/>
            <person name="Ramirez L."/>
            <person name="Alfaro M."/>
            <person name="Sun H."/>
            <person name="Tritt A."/>
            <person name="Yoshinaga Y."/>
            <person name="Zwiers L.-H."/>
            <person name="Turgeon B."/>
            <person name="Goodwin S."/>
            <person name="Spatafora J."/>
            <person name="Crous P."/>
            <person name="Grigoriev I."/>
        </authorList>
    </citation>
    <scope>NUCLEOTIDE SEQUENCE</scope>
    <source>
        <strain evidence="2">HMLAC05119</strain>
    </source>
</reference>
<dbReference type="AlphaFoldDB" id="A0A6A5QBJ4"/>
<feature type="transmembrane region" description="Helical" evidence="1">
    <location>
        <begin position="12"/>
        <end position="40"/>
    </location>
</feature>
<evidence type="ECO:0000313" key="2">
    <source>
        <dbReference type="EMBL" id="KAF1912732.1"/>
    </source>
</evidence>
<dbReference type="Proteomes" id="UP000800096">
    <property type="component" value="Unassembled WGS sequence"/>
</dbReference>
<protein>
    <submittedName>
        <fullName evidence="2">Uncharacterized protein</fullName>
    </submittedName>
</protein>
<organism evidence="2 3">
    <name type="scientific">Ampelomyces quisqualis</name>
    <name type="common">Powdery mildew agent</name>
    <dbReference type="NCBI Taxonomy" id="50730"/>
    <lineage>
        <taxon>Eukaryota</taxon>
        <taxon>Fungi</taxon>
        <taxon>Dikarya</taxon>
        <taxon>Ascomycota</taxon>
        <taxon>Pezizomycotina</taxon>
        <taxon>Dothideomycetes</taxon>
        <taxon>Pleosporomycetidae</taxon>
        <taxon>Pleosporales</taxon>
        <taxon>Pleosporineae</taxon>
        <taxon>Phaeosphaeriaceae</taxon>
        <taxon>Ampelomyces</taxon>
    </lineage>
</organism>
<keyword evidence="1" id="KW-0812">Transmembrane</keyword>
<keyword evidence="1" id="KW-0472">Membrane</keyword>
<evidence type="ECO:0000256" key="1">
    <source>
        <dbReference type="SAM" id="Phobius"/>
    </source>
</evidence>
<dbReference type="OrthoDB" id="3796998at2759"/>